<dbReference type="Pfam" id="PF00254">
    <property type="entry name" value="FKBP_C"/>
    <property type="match status" value="1"/>
</dbReference>
<evidence type="ECO:0000256" key="3">
    <source>
        <dbReference type="ARBA" id="ARBA00023110"/>
    </source>
</evidence>
<evidence type="ECO:0000256" key="4">
    <source>
        <dbReference type="ARBA" id="ARBA00023235"/>
    </source>
</evidence>
<dbReference type="InterPro" id="IPR046357">
    <property type="entry name" value="PPIase_dom_sf"/>
</dbReference>
<evidence type="ECO:0000259" key="8">
    <source>
        <dbReference type="PROSITE" id="PS50059"/>
    </source>
</evidence>
<comment type="similarity">
    <text evidence="2 7">Belongs to the FKBP-type PPIase family.</text>
</comment>
<accession>A0A6L8KEK1</accession>
<evidence type="ECO:0000256" key="2">
    <source>
        <dbReference type="ARBA" id="ARBA00006577"/>
    </source>
</evidence>
<sequence length="166" mass="17448">MRAVRKGCPFFHFTRRIILKRLLFTCALGLTLAITGCDRAKAPQAPSASATANAVPFQKIDTTVGEGKEATTGATAVVNYTGWLYVADAPAQHGAQFDSSVGRAPFSFPLGAGQVIPGWDEGVKGMKVGGKRTLIVPASMGYGENGVGPIPPNATLIFDVELLDVR</sequence>
<dbReference type="EMBL" id="WWCN01000010">
    <property type="protein sequence ID" value="MYM24252.1"/>
    <property type="molecule type" value="Genomic_DNA"/>
</dbReference>
<evidence type="ECO:0000256" key="7">
    <source>
        <dbReference type="RuleBase" id="RU003915"/>
    </source>
</evidence>
<reference evidence="9 10" key="1">
    <citation type="submission" date="2019-12" db="EMBL/GenBank/DDBJ databases">
        <title>Novel species isolated from a subtropical stream in China.</title>
        <authorList>
            <person name="Lu H."/>
        </authorList>
    </citation>
    <scope>NUCLEOTIDE SEQUENCE [LARGE SCALE GENOMIC DNA]</scope>
    <source>
        <strain evidence="9 10">FT135W</strain>
    </source>
</reference>
<evidence type="ECO:0000256" key="5">
    <source>
        <dbReference type="ARBA" id="ARBA00056164"/>
    </source>
</evidence>
<organism evidence="9 10">
    <name type="scientific">Duganella flavida</name>
    <dbReference type="NCBI Taxonomy" id="2692175"/>
    <lineage>
        <taxon>Bacteria</taxon>
        <taxon>Pseudomonadati</taxon>
        <taxon>Pseudomonadota</taxon>
        <taxon>Betaproteobacteria</taxon>
        <taxon>Burkholderiales</taxon>
        <taxon>Oxalobacteraceae</taxon>
        <taxon>Telluria group</taxon>
        <taxon>Duganella</taxon>
    </lineage>
</organism>
<keyword evidence="3 6" id="KW-0697">Rotamase</keyword>
<dbReference type="SUPFAM" id="SSF54534">
    <property type="entry name" value="FKBP-like"/>
    <property type="match status" value="1"/>
</dbReference>
<comment type="function">
    <text evidence="5">PPIases accelerate the folding of proteins.</text>
</comment>
<name>A0A6L8KEK1_9BURK</name>
<dbReference type="InterPro" id="IPR001179">
    <property type="entry name" value="PPIase_FKBP_dom"/>
</dbReference>
<comment type="caution">
    <text evidence="9">The sequence shown here is derived from an EMBL/GenBank/DDBJ whole genome shotgun (WGS) entry which is preliminary data.</text>
</comment>
<dbReference type="AlphaFoldDB" id="A0A6L8KEK1"/>
<keyword evidence="10" id="KW-1185">Reference proteome</keyword>
<dbReference type="GO" id="GO:0003755">
    <property type="term" value="F:peptidyl-prolyl cis-trans isomerase activity"/>
    <property type="evidence" value="ECO:0007669"/>
    <property type="project" value="UniProtKB-UniRule"/>
</dbReference>
<feature type="domain" description="PPIase FKBP-type" evidence="8">
    <location>
        <begin position="73"/>
        <end position="166"/>
    </location>
</feature>
<gene>
    <name evidence="9" type="ORF">GTP46_16515</name>
</gene>
<dbReference type="EC" id="5.2.1.8" evidence="7"/>
<evidence type="ECO:0000256" key="1">
    <source>
        <dbReference type="ARBA" id="ARBA00000971"/>
    </source>
</evidence>
<evidence type="ECO:0000313" key="10">
    <source>
        <dbReference type="Proteomes" id="UP000479335"/>
    </source>
</evidence>
<keyword evidence="4 6" id="KW-0413">Isomerase</keyword>
<proteinExistence type="inferred from homology"/>
<dbReference type="Proteomes" id="UP000479335">
    <property type="component" value="Unassembled WGS sequence"/>
</dbReference>
<comment type="catalytic activity">
    <reaction evidence="1 6 7">
        <text>[protein]-peptidylproline (omega=180) = [protein]-peptidylproline (omega=0)</text>
        <dbReference type="Rhea" id="RHEA:16237"/>
        <dbReference type="Rhea" id="RHEA-COMP:10747"/>
        <dbReference type="Rhea" id="RHEA-COMP:10748"/>
        <dbReference type="ChEBI" id="CHEBI:83833"/>
        <dbReference type="ChEBI" id="CHEBI:83834"/>
        <dbReference type="EC" id="5.2.1.8"/>
    </reaction>
</comment>
<protein>
    <recommendedName>
        <fullName evidence="7">Peptidyl-prolyl cis-trans isomerase</fullName>
        <ecNumber evidence="7">5.2.1.8</ecNumber>
    </recommendedName>
</protein>
<dbReference type="PANTHER" id="PTHR43811:SF19">
    <property type="entry name" value="39 KDA FK506-BINDING NUCLEAR PROTEIN"/>
    <property type="match status" value="1"/>
</dbReference>
<evidence type="ECO:0000313" key="9">
    <source>
        <dbReference type="EMBL" id="MYM24252.1"/>
    </source>
</evidence>
<dbReference type="Gene3D" id="3.10.50.40">
    <property type="match status" value="1"/>
</dbReference>
<dbReference type="PANTHER" id="PTHR43811">
    <property type="entry name" value="FKBP-TYPE PEPTIDYL-PROLYL CIS-TRANS ISOMERASE FKPA"/>
    <property type="match status" value="1"/>
</dbReference>
<dbReference type="PROSITE" id="PS50059">
    <property type="entry name" value="FKBP_PPIASE"/>
    <property type="match status" value="1"/>
</dbReference>
<dbReference type="FunFam" id="3.10.50.40:FF:000006">
    <property type="entry name" value="Peptidyl-prolyl cis-trans isomerase"/>
    <property type="match status" value="1"/>
</dbReference>
<evidence type="ECO:0000256" key="6">
    <source>
        <dbReference type="PROSITE-ProRule" id="PRU00277"/>
    </source>
</evidence>